<protein>
    <submittedName>
        <fullName evidence="1">Uncharacterized protein</fullName>
    </submittedName>
</protein>
<accession>A0AAD9LHS5</accession>
<dbReference type="Proteomes" id="UP001195914">
    <property type="component" value="Unassembled WGS sequence"/>
</dbReference>
<keyword evidence="2" id="KW-1185">Reference proteome</keyword>
<reference evidence="1" key="2">
    <citation type="submission" date="2021-05" db="EMBL/GenBank/DDBJ databases">
        <authorList>
            <person name="Pain A."/>
        </authorList>
    </citation>
    <scope>NUCLEOTIDE SEQUENCE</scope>
    <source>
        <strain evidence="1">1802A</strain>
    </source>
</reference>
<organism evidence="1 2">
    <name type="scientific">Babesia divergens</name>
    <dbReference type="NCBI Taxonomy" id="32595"/>
    <lineage>
        <taxon>Eukaryota</taxon>
        <taxon>Sar</taxon>
        <taxon>Alveolata</taxon>
        <taxon>Apicomplexa</taxon>
        <taxon>Aconoidasida</taxon>
        <taxon>Piroplasmida</taxon>
        <taxon>Babesiidae</taxon>
        <taxon>Babesia</taxon>
    </lineage>
</organism>
<reference evidence="1" key="1">
    <citation type="journal article" date="2014" name="Nucleic Acids Res.">
        <title>The evolutionary dynamics of variant antigen genes in Babesia reveal a history of genomic innovation underlying host-parasite interaction.</title>
        <authorList>
            <person name="Jackson A.P."/>
            <person name="Otto T.D."/>
            <person name="Darby A."/>
            <person name="Ramaprasad A."/>
            <person name="Xia D."/>
            <person name="Echaide I.E."/>
            <person name="Farber M."/>
            <person name="Gahlot S."/>
            <person name="Gamble J."/>
            <person name="Gupta D."/>
            <person name="Gupta Y."/>
            <person name="Jackson L."/>
            <person name="Malandrin L."/>
            <person name="Malas T.B."/>
            <person name="Moussa E."/>
            <person name="Nair M."/>
            <person name="Reid A.J."/>
            <person name="Sanders M."/>
            <person name="Sharma J."/>
            <person name="Tracey A."/>
            <person name="Quail M.A."/>
            <person name="Weir W."/>
            <person name="Wastling J.M."/>
            <person name="Hall N."/>
            <person name="Willadsen P."/>
            <person name="Lingelbach K."/>
            <person name="Shiels B."/>
            <person name="Tait A."/>
            <person name="Berriman M."/>
            <person name="Allred D.R."/>
            <person name="Pain A."/>
        </authorList>
    </citation>
    <scope>NUCLEOTIDE SEQUENCE</scope>
    <source>
        <strain evidence="1">1802A</strain>
    </source>
</reference>
<dbReference type="AlphaFoldDB" id="A0AAD9LHS5"/>
<name>A0AAD9LHS5_BABDI</name>
<evidence type="ECO:0000313" key="2">
    <source>
        <dbReference type="Proteomes" id="UP001195914"/>
    </source>
</evidence>
<sequence length="393" mass="43396">MISKYLSTPANKRPNYQLMGVDKPFSILRFGIENEMESVSTSGTDGNDPSADVVDTCNTIGSNDRLVIFHGNSGKPVYRSWRYQHSLCSDVWGINASYRFRSTLPEEWIPRAYLGRSDGGYTQSRHLLLACVTAGLHRIGPVLRPGSQIIRVSHVLCNKAGLFLRQLIHDCLSTPQVELSTIENNLFLACSVEVAGHGSLSPGTRLYLPSVEDMQGNSKFMTSVMHGTFHGPSSTSVGTRVHSVLSGSSTTGLKSRVAAAPRALKEPNHDNYRLRNLKELFGCAGKCKKVAPSAAADGMRWLEKHRRPPARECFGVVTSKGFSQKGSCIVHMHSFLKLLRETLYTASSINFNETSLAHFEKIRLFTWIRRIDSSDYVAGILSIMLHDDIGSCT</sequence>
<evidence type="ECO:0000313" key="1">
    <source>
        <dbReference type="EMBL" id="KAK1936860.1"/>
    </source>
</evidence>
<dbReference type="EMBL" id="JAHBMH010000034">
    <property type="protein sequence ID" value="KAK1936860.1"/>
    <property type="molecule type" value="Genomic_DNA"/>
</dbReference>
<proteinExistence type="predicted"/>
<gene>
    <name evidence="1" type="ORF">X943_001771</name>
</gene>
<comment type="caution">
    <text evidence="1">The sequence shown here is derived from an EMBL/GenBank/DDBJ whole genome shotgun (WGS) entry which is preliminary data.</text>
</comment>